<dbReference type="GO" id="GO:1901673">
    <property type="term" value="P:regulation of mitotic spindle assembly"/>
    <property type="evidence" value="ECO:0007669"/>
    <property type="project" value="TreeGrafter"/>
</dbReference>
<dbReference type="AlphaFoldDB" id="A0A060Y7U4"/>
<evidence type="ECO:0000256" key="1">
    <source>
        <dbReference type="SAM" id="Coils"/>
    </source>
</evidence>
<dbReference type="GO" id="GO:0005643">
    <property type="term" value="C:nuclear pore"/>
    <property type="evidence" value="ECO:0007669"/>
    <property type="project" value="TreeGrafter"/>
</dbReference>
<dbReference type="PANTHER" id="PTHR18898">
    <property type="entry name" value="NUCLEOPROTEIN TPR-RELATED"/>
    <property type="match status" value="1"/>
</dbReference>
<reference evidence="3" key="1">
    <citation type="journal article" date="2014" name="Nat. Commun.">
        <title>The rainbow trout genome provides novel insights into evolution after whole-genome duplication in vertebrates.</title>
        <authorList>
            <person name="Berthelot C."/>
            <person name="Brunet F."/>
            <person name="Chalopin D."/>
            <person name="Juanchich A."/>
            <person name="Bernard M."/>
            <person name="Noel B."/>
            <person name="Bento P."/>
            <person name="Da Silva C."/>
            <person name="Labadie K."/>
            <person name="Alberti A."/>
            <person name="Aury J.M."/>
            <person name="Louis A."/>
            <person name="Dehais P."/>
            <person name="Bardou P."/>
            <person name="Montfort J."/>
            <person name="Klopp C."/>
            <person name="Cabau C."/>
            <person name="Gaspin C."/>
            <person name="Thorgaard G.H."/>
            <person name="Boussaha M."/>
            <person name="Quillet E."/>
            <person name="Guyomard R."/>
            <person name="Galiana D."/>
            <person name="Bobe J."/>
            <person name="Volff J.N."/>
            <person name="Genet C."/>
            <person name="Wincker P."/>
            <person name="Jaillon O."/>
            <person name="Roest Crollius H."/>
            <person name="Guiguen Y."/>
        </authorList>
    </citation>
    <scope>NUCLEOTIDE SEQUENCE [LARGE SCALE GENOMIC DNA]</scope>
</reference>
<feature type="coiled-coil region" evidence="1">
    <location>
        <begin position="209"/>
        <end position="268"/>
    </location>
</feature>
<protein>
    <recommendedName>
        <fullName evidence="2">Nucleoprotein TPR/MPL1 domain-containing protein</fullName>
    </recommendedName>
</protein>
<accession>A0A060Y7U4</accession>
<organism evidence="3 4">
    <name type="scientific">Oncorhynchus mykiss</name>
    <name type="common">Rainbow trout</name>
    <name type="synonym">Salmo gairdneri</name>
    <dbReference type="NCBI Taxonomy" id="8022"/>
    <lineage>
        <taxon>Eukaryota</taxon>
        <taxon>Metazoa</taxon>
        <taxon>Chordata</taxon>
        <taxon>Craniata</taxon>
        <taxon>Vertebrata</taxon>
        <taxon>Euteleostomi</taxon>
        <taxon>Actinopterygii</taxon>
        <taxon>Neopterygii</taxon>
        <taxon>Teleostei</taxon>
        <taxon>Protacanthopterygii</taxon>
        <taxon>Salmoniformes</taxon>
        <taxon>Salmonidae</taxon>
        <taxon>Salmoninae</taxon>
        <taxon>Oncorhynchus</taxon>
    </lineage>
</organism>
<reference evidence="3" key="2">
    <citation type="submission" date="2014-03" db="EMBL/GenBank/DDBJ databases">
        <authorList>
            <person name="Genoscope - CEA"/>
        </authorList>
    </citation>
    <scope>NUCLEOTIDE SEQUENCE</scope>
</reference>
<feature type="coiled-coil region" evidence="1">
    <location>
        <begin position="51"/>
        <end position="162"/>
    </location>
</feature>
<dbReference type="GO" id="GO:0017056">
    <property type="term" value="F:structural constituent of nuclear pore"/>
    <property type="evidence" value="ECO:0007669"/>
    <property type="project" value="TreeGrafter"/>
</dbReference>
<dbReference type="EMBL" id="FR908151">
    <property type="protein sequence ID" value="CDQ87786.1"/>
    <property type="molecule type" value="Genomic_DNA"/>
</dbReference>
<dbReference type="Proteomes" id="UP000193380">
    <property type="component" value="Unassembled WGS sequence"/>
</dbReference>
<keyword evidence="1" id="KW-0175">Coiled coil</keyword>
<feature type="coiled-coil region" evidence="1">
    <location>
        <begin position="297"/>
        <end position="356"/>
    </location>
</feature>
<dbReference type="Pfam" id="PF25481">
    <property type="entry name" value="Nucleoprot-TPR"/>
    <property type="match status" value="1"/>
</dbReference>
<dbReference type="PANTHER" id="PTHR18898:SF4">
    <property type="entry name" value="NUCLEOPROTEIN TPR"/>
    <property type="match status" value="1"/>
</dbReference>
<feature type="domain" description="Nucleoprotein TPR/MPL1" evidence="2">
    <location>
        <begin position="161"/>
        <end position="241"/>
    </location>
</feature>
<proteinExistence type="predicted"/>
<gene>
    <name evidence="3" type="ORF">GSONMT00059278001</name>
</gene>
<name>A0A060Y7U4_ONCMY</name>
<evidence type="ECO:0000259" key="2">
    <source>
        <dbReference type="Pfam" id="PF25481"/>
    </source>
</evidence>
<sequence length="462" mass="52953">MTSSFKNFSILPDNFLLNYLIYHYAFETIAATLTCVVTLVEQQFFEKVQRLEQSQEQFVTQTEQHHKLREEFTKIDEELKSVLEKNKEYEINQEKLTSEQAQLCKAKNELEAEKRELVRTLERRSQEVAYLSEDLQRLNDKVAEVNASKMGLQLKLDELESSEVNIKYREKRMEQEKELLRGQTAWLNAELKAKSEELLALSRQKGNQILELKCSLENKEDELNRVQDQVISLKTSNEGLQKQAEDIINKLKEDKEQQASMEEKFRNELNANIKLSNLYKGAAADSESKSEELSGAVEELHKLLKDAGEANKALEVRLQEMDDCRDNEAAALKERIINLEKELENANELLSDTKLRGSAGAASVLSEETITTMSPTAVAVAKIVKPGMKLTELYTAYVETQEALQLERVENKRVNKYLDDIVQEVEAKGPILKRQRDEHERMQKSVASLSSKLEQAVKVCGF</sequence>
<evidence type="ECO:0000313" key="3">
    <source>
        <dbReference type="EMBL" id="CDQ87786.1"/>
    </source>
</evidence>
<dbReference type="GO" id="GO:0006406">
    <property type="term" value="P:mRNA export from nucleus"/>
    <property type="evidence" value="ECO:0007669"/>
    <property type="project" value="TreeGrafter"/>
</dbReference>
<dbReference type="STRING" id="8022.A0A060Y7U4"/>
<dbReference type="PaxDb" id="8022-A0A060Y7U4"/>
<dbReference type="InterPro" id="IPR057577">
    <property type="entry name" value="Nucleoprot-TPR/MLP1_dom"/>
</dbReference>
<evidence type="ECO:0000313" key="4">
    <source>
        <dbReference type="Proteomes" id="UP000193380"/>
    </source>
</evidence>